<dbReference type="EMBL" id="PYLZ01000006">
    <property type="protein sequence ID" value="PSW24055.1"/>
    <property type="molecule type" value="Genomic_DNA"/>
</dbReference>
<protein>
    <submittedName>
        <fullName evidence="1">Uncharacterized protein</fullName>
    </submittedName>
</protein>
<gene>
    <name evidence="1" type="ORF">C9I94_11990</name>
</gene>
<name>A0A0J8VFL3_9GAMM</name>
<comment type="caution">
    <text evidence="1">The sequence shown here is derived from an EMBL/GenBank/DDBJ whole genome shotgun (WGS) entry which is preliminary data.</text>
</comment>
<dbReference type="Proteomes" id="UP000240481">
    <property type="component" value="Unassembled WGS sequence"/>
</dbReference>
<evidence type="ECO:0000313" key="2">
    <source>
        <dbReference type="Proteomes" id="UP000240481"/>
    </source>
</evidence>
<organism evidence="1 2">
    <name type="scientific">Photobacterium swingsii</name>
    <dbReference type="NCBI Taxonomy" id="680026"/>
    <lineage>
        <taxon>Bacteria</taxon>
        <taxon>Pseudomonadati</taxon>
        <taxon>Pseudomonadota</taxon>
        <taxon>Gammaproteobacteria</taxon>
        <taxon>Vibrionales</taxon>
        <taxon>Vibrionaceae</taxon>
        <taxon>Photobacterium</taxon>
    </lineage>
</organism>
<dbReference type="OrthoDB" id="5916846at2"/>
<accession>A0A0J8VFL3</accession>
<keyword evidence="2" id="KW-1185">Reference proteome</keyword>
<evidence type="ECO:0000313" key="1">
    <source>
        <dbReference type="EMBL" id="PSW24055.1"/>
    </source>
</evidence>
<proteinExistence type="predicted"/>
<reference evidence="1 2" key="1">
    <citation type="submission" date="2018-01" db="EMBL/GenBank/DDBJ databases">
        <title>Whole genome sequencing of Histamine producing bacteria.</title>
        <authorList>
            <person name="Butler K."/>
        </authorList>
    </citation>
    <scope>NUCLEOTIDE SEQUENCE [LARGE SCALE GENOMIC DNA]</scope>
    <source>
        <strain evidence="1 2">DSM 24669</strain>
    </source>
</reference>
<dbReference type="AlphaFoldDB" id="A0A0J8VFL3"/>
<sequence length="123" mass="13760">MLTLISDNSLSHDAITQAVHTHVEEFAPALALTTLNTIHGRTCFSSLEAICTEHLHEWWGLAITTGQPDNRYESTYWYLLHLLEAIEEHQLLGNMFVQHKVISCANYLLGLGPAPENTHGARP</sequence>